<keyword evidence="1" id="KW-1133">Transmembrane helix</keyword>
<accession>A0A453Q3K7</accession>
<reference evidence="2" key="4">
    <citation type="submission" date="2019-03" db="UniProtKB">
        <authorList>
            <consortium name="EnsemblPlants"/>
        </authorList>
    </citation>
    <scope>IDENTIFICATION</scope>
</reference>
<name>A0A453Q3K7_AEGTS</name>
<keyword evidence="3" id="KW-1185">Reference proteome</keyword>
<reference evidence="2" key="5">
    <citation type="journal article" date="2021" name="G3 (Bethesda)">
        <title>Aegilops tauschii genome assembly Aet v5.0 features greater sequence contiguity and improved annotation.</title>
        <authorList>
            <person name="Wang L."/>
            <person name="Zhu T."/>
            <person name="Rodriguez J.C."/>
            <person name="Deal K.R."/>
            <person name="Dubcovsky J."/>
            <person name="McGuire P.E."/>
            <person name="Lux T."/>
            <person name="Spannagl M."/>
            <person name="Mayer K.F.X."/>
            <person name="Baldrich P."/>
            <person name="Meyers B.C."/>
            <person name="Huo N."/>
            <person name="Gu Y.Q."/>
            <person name="Zhou H."/>
            <person name="Devos K.M."/>
            <person name="Bennetzen J.L."/>
            <person name="Unver T."/>
            <person name="Budak H."/>
            <person name="Gulick P.J."/>
            <person name="Galiba G."/>
            <person name="Kalapos B."/>
            <person name="Nelson D.R."/>
            <person name="Li P."/>
            <person name="You F.M."/>
            <person name="Luo M.C."/>
            <person name="Dvorak J."/>
        </authorList>
    </citation>
    <scope>NUCLEOTIDE SEQUENCE [LARGE SCALE GENOMIC DNA]</scope>
    <source>
        <strain evidence="2">cv. AL8/78</strain>
    </source>
</reference>
<organism evidence="2 3">
    <name type="scientific">Aegilops tauschii subsp. strangulata</name>
    <name type="common">Goatgrass</name>
    <dbReference type="NCBI Taxonomy" id="200361"/>
    <lineage>
        <taxon>Eukaryota</taxon>
        <taxon>Viridiplantae</taxon>
        <taxon>Streptophyta</taxon>
        <taxon>Embryophyta</taxon>
        <taxon>Tracheophyta</taxon>
        <taxon>Spermatophyta</taxon>
        <taxon>Magnoliopsida</taxon>
        <taxon>Liliopsida</taxon>
        <taxon>Poales</taxon>
        <taxon>Poaceae</taxon>
        <taxon>BOP clade</taxon>
        <taxon>Pooideae</taxon>
        <taxon>Triticodae</taxon>
        <taxon>Triticeae</taxon>
        <taxon>Triticinae</taxon>
        <taxon>Aegilops</taxon>
    </lineage>
</organism>
<reference evidence="3" key="2">
    <citation type="journal article" date="2017" name="Nat. Plants">
        <title>The Aegilops tauschii genome reveals multiple impacts of transposons.</title>
        <authorList>
            <person name="Zhao G."/>
            <person name="Zou C."/>
            <person name="Li K."/>
            <person name="Wang K."/>
            <person name="Li T."/>
            <person name="Gao L."/>
            <person name="Zhang X."/>
            <person name="Wang H."/>
            <person name="Yang Z."/>
            <person name="Liu X."/>
            <person name="Jiang W."/>
            <person name="Mao L."/>
            <person name="Kong X."/>
            <person name="Jiao Y."/>
            <person name="Jia J."/>
        </authorList>
    </citation>
    <scope>NUCLEOTIDE SEQUENCE [LARGE SCALE GENOMIC DNA]</scope>
    <source>
        <strain evidence="3">cv. AL8/78</strain>
    </source>
</reference>
<dbReference type="EnsemblPlants" id="AET6Gv20960400.1">
    <property type="protein sequence ID" value="AET6Gv20960400.1"/>
    <property type="gene ID" value="AET6Gv20960400"/>
</dbReference>
<dbReference type="Proteomes" id="UP000015105">
    <property type="component" value="Chromosome 6D"/>
</dbReference>
<reference evidence="3" key="1">
    <citation type="journal article" date="2014" name="Science">
        <title>Ancient hybridizations among the ancestral genomes of bread wheat.</title>
        <authorList>
            <consortium name="International Wheat Genome Sequencing Consortium,"/>
            <person name="Marcussen T."/>
            <person name="Sandve S.R."/>
            <person name="Heier L."/>
            <person name="Spannagl M."/>
            <person name="Pfeifer M."/>
            <person name="Jakobsen K.S."/>
            <person name="Wulff B.B."/>
            <person name="Steuernagel B."/>
            <person name="Mayer K.F."/>
            <person name="Olsen O.A."/>
        </authorList>
    </citation>
    <scope>NUCLEOTIDE SEQUENCE [LARGE SCALE GENOMIC DNA]</scope>
    <source>
        <strain evidence="3">cv. AL8/78</strain>
    </source>
</reference>
<dbReference type="Gramene" id="AET6Gv20960400.1">
    <property type="protein sequence ID" value="AET6Gv20960400.1"/>
    <property type="gene ID" value="AET6Gv20960400"/>
</dbReference>
<reference evidence="2" key="3">
    <citation type="journal article" date="2017" name="Nature">
        <title>Genome sequence of the progenitor of the wheat D genome Aegilops tauschii.</title>
        <authorList>
            <person name="Luo M.C."/>
            <person name="Gu Y.Q."/>
            <person name="Puiu D."/>
            <person name="Wang H."/>
            <person name="Twardziok S.O."/>
            <person name="Deal K.R."/>
            <person name="Huo N."/>
            <person name="Zhu T."/>
            <person name="Wang L."/>
            <person name="Wang Y."/>
            <person name="McGuire P.E."/>
            <person name="Liu S."/>
            <person name="Long H."/>
            <person name="Ramasamy R.K."/>
            <person name="Rodriguez J.C."/>
            <person name="Van S.L."/>
            <person name="Yuan L."/>
            <person name="Wang Z."/>
            <person name="Xia Z."/>
            <person name="Xiao L."/>
            <person name="Anderson O.D."/>
            <person name="Ouyang S."/>
            <person name="Liang Y."/>
            <person name="Zimin A.V."/>
            <person name="Pertea G."/>
            <person name="Qi P."/>
            <person name="Bennetzen J.L."/>
            <person name="Dai X."/>
            <person name="Dawson M.W."/>
            <person name="Muller H.G."/>
            <person name="Kugler K."/>
            <person name="Rivarola-Duarte L."/>
            <person name="Spannagl M."/>
            <person name="Mayer K.F.X."/>
            <person name="Lu F.H."/>
            <person name="Bevan M.W."/>
            <person name="Leroy P."/>
            <person name="Li P."/>
            <person name="You F.M."/>
            <person name="Sun Q."/>
            <person name="Liu Z."/>
            <person name="Lyons E."/>
            <person name="Wicker T."/>
            <person name="Salzberg S.L."/>
            <person name="Devos K.M."/>
            <person name="Dvorak J."/>
        </authorList>
    </citation>
    <scope>NUCLEOTIDE SEQUENCE [LARGE SCALE GENOMIC DNA]</scope>
    <source>
        <strain evidence="2">cv. AL8/78</strain>
    </source>
</reference>
<keyword evidence="1" id="KW-0472">Membrane</keyword>
<evidence type="ECO:0000256" key="1">
    <source>
        <dbReference type="SAM" id="Phobius"/>
    </source>
</evidence>
<evidence type="ECO:0000313" key="3">
    <source>
        <dbReference type="Proteomes" id="UP000015105"/>
    </source>
</evidence>
<evidence type="ECO:0000313" key="2">
    <source>
        <dbReference type="EnsemblPlants" id="AET6Gv20960400.1"/>
    </source>
</evidence>
<sequence>SNATKGNGGQVSRRLNLPNFFCFHTALLISCSHLCHFLCYIFRCKVLVMVADHV</sequence>
<keyword evidence="1" id="KW-0812">Transmembrane</keyword>
<dbReference type="AlphaFoldDB" id="A0A453Q3K7"/>
<proteinExistence type="predicted"/>
<feature type="transmembrane region" description="Helical" evidence="1">
    <location>
        <begin position="20"/>
        <end position="42"/>
    </location>
</feature>
<protein>
    <submittedName>
        <fullName evidence="2">Uncharacterized protein</fullName>
    </submittedName>
</protein>